<sequence length="97" mass="10920">LIITPDDLEKSQPPVVSDWERELEAFDSDVFIPSRSTKRAPFPCIDAAISGTSKATPVTSPLDLLEFYKGVYAMISGEYDFEDVVVNDWEAADEQWF</sequence>
<feature type="non-terminal residue" evidence="1">
    <location>
        <position position="1"/>
    </location>
</feature>
<keyword evidence="2" id="KW-1185">Reference proteome</keyword>
<dbReference type="AlphaFoldDB" id="A0A4S4ME52"/>
<dbReference type="Proteomes" id="UP000308730">
    <property type="component" value="Unassembled WGS sequence"/>
</dbReference>
<accession>A0A4S4ME52</accession>
<evidence type="ECO:0000313" key="1">
    <source>
        <dbReference type="EMBL" id="THH21370.1"/>
    </source>
</evidence>
<reference evidence="1 2" key="1">
    <citation type="submission" date="2019-02" db="EMBL/GenBank/DDBJ databases">
        <title>Genome sequencing of the rare red list fungi Antrodiella citrinella (Flaviporus citrinellus).</title>
        <authorList>
            <person name="Buettner E."/>
            <person name="Kellner H."/>
        </authorList>
    </citation>
    <scope>NUCLEOTIDE SEQUENCE [LARGE SCALE GENOMIC DNA]</scope>
    <source>
        <strain evidence="1 2">DSM 108506</strain>
    </source>
</reference>
<protein>
    <submittedName>
        <fullName evidence="1">Uncharacterized protein</fullName>
    </submittedName>
</protein>
<evidence type="ECO:0000313" key="2">
    <source>
        <dbReference type="Proteomes" id="UP000308730"/>
    </source>
</evidence>
<organism evidence="1 2">
    <name type="scientific">Antrodiella citrinella</name>
    <dbReference type="NCBI Taxonomy" id="2447956"/>
    <lineage>
        <taxon>Eukaryota</taxon>
        <taxon>Fungi</taxon>
        <taxon>Dikarya</taxon>
        <taxon>Basidiomycota</taxon>
        <taxon>Agaricomycotina</taxon>
        <taxon>Agaricomycetes</taxon>
        <taxon>Polyporales</taxon>
        <taxon>Steccherinaceae</taxon>
        <taxon>Antrodiella</taxon>
    </lineage>
</organism>
<name>A0A4S4ME52_9APHY</name>
<gene>
    <name evidence="1" type="ORF">EUX98_g8400</name>
</gene>
<dbReference type="EMBL" id="SGPM01000454">
    <property type="protein sequence ID" value="THH21370.1"/>
    <property type="molecule type" value="Genomic_DNA"/>
</dbReference>
<comment type="caution">
    <text evidence="1">The sequence shown here is derived from an EMBL/GenBank/DDBJ whole genome shotgun (WGS) entry which is preliminary data.</text>
</comment>
<proteinExistence type="predicted"/>